<proteinExistence type="inferred from homology"/>
<sequence length="170" mass="19149">MDAGLKASNSLNIGHLYGEHHGWLKGWLRTRTCNSADAADLAQDTFMRMLTLRQMPALREPRHYLVTIARGLLIDKARRQTLERAYLEVLAARPEPLEVSPETYHLIIESLLAIDTLLDGLGQRTRQIFLMVQLEGLSYVEVGKRLGLSVTTVKNHLSKALMQCIVLMDA</sequence>
<evidence type="ECO:0000256" key="1">
    <source>
        <dbReference type="ARBA" id="ARBA00010641"/>
    </source>
</evidence>
<dbReference type="Gene3D" id="1.10.10.10">
    <property type="entry name" value="Winged helix-like DNA-binding domain superfamily/Winged helix DNA-binding domain"/>
    <property type="match status" value="1"/>
</dbReference>
<keyword evidence="2" id="KW-0805">Transcription regulation</keyword>
<evidence type="ECO:0000256" key="4">
    <source>
        <dbReference type="ARBA" id="ARBA00023163"/>
    </source>
</evidence>
<dbReference type="NCBIfam" id="TIGR02937">
    <property type="entry name" value="sigma70-ECF"/>
    <property type="match status" value="1"/>
</dbReference>
<keyword evidence="3" id="KW-0731">Sigma factor</keyword>
<dbReference type="Pfam" id="PF04542">
    <property type="entry name" value="Sigma70_r2"/>
    <property type="match status" value="1"/>
</dbReference>
<dbReference type="PANTHER" id="PTHR43133:SF63">
    <property type="entry name" value="RNA POLYMERASE SIGMA FACTOR FECI-RELATED"/>
    <property type="match status" value="1"/>
</dbReference>
<accession>A0A5E6S5P6</accession>
<evidence type="ECO:0000256" key="2">
    <source>
        <dbReference type="ARBA" id="ARBA00023015"/>
    </source>
</evidence>
<dbReference type="GO" id="GO:0016987">
    <property type="term" value="F:sigma factor activity"/>
    <property type="evidence" value="ECO:0007669"/>
    <property type="project" value="UniProtKB-KW"/>
</dbReference>
<evidence type="ECO:0000313" key="7">
    <source>
        <dbReference type="EMBL" id="VVM72615.1"/>
    </source>
</evidence>
<feature type="domain" description="RNA polymerase sigma-70 region 2" evidence="5">
    <location>
        <begin position="16"/>
        <end position="81"/>
    </location>
</feature>
<evidence type="ECO:0000313" key="8">
    <source>
        <dbReference type="Proteomes" id="UP000399692"/>
    </source>
</evidence>
<dbReference type="RefSeq" id="WP_101316443.1">
    <property type="nucleotide sequence ID" value="NZ_CABVHF010000004.1"/>
</dbReference>
<evidence type="ECO:0000256" key="3">
    <source>
        <dbReference type="ARBA" id="ARBA00023082"/>
    </source>
</evidence>
<dbReference type="InterPro" id="IPR014284">
    <property type="entry name" value="RNA_pol_sigma-70_dom"/>
</dbReference>
<keyword evidence="4" id="KW-0804">Transcription</keyword>
<dbReference type="GO" id="GO:0006352">
    <property type="term" value="P:DNA-templated transcription initiation"/>
    <property type="evidence" value="ECO:0007669"/>
    <property type="project" value="InterPro"/>
</dbReference>
<dbReference type="CDD" id="cd06171">
    <property type="entry name" value="Sigma70_r4"/>
    <property type="match status" value="1"/>
</dbReference>
<dbReference type="Pfam" id="PF08281">
    <property type="entry name" value="Sigma70_r4_2"/>
    <property type="match status" value="1"/>
</dbReference>
<dbReference type="Proteomes" id="UP000399692">
    <property type="component" value="Unassembled WGS sequence"/>
</dbReference>
<organism evidence="7 8">
    <name type="scientific">Pseudomonas fluorescens</name>
    <dbReference type="NCBI Taxonomy" id="294"/>
    <lineage>
        <taxon>Bacteria</taxon>
        <taxon>Pseudomonadati</taxon>
        <taxon>Pseudomonadota</taxon>
        <taxon>Gammaproteobacteria</taxon>
        <taxon>Pseudomonadales</taxon>
        <taxon>Pseudomonadaceae</taxon>
        <taxon>Pseudomonas</taxon>
    </lineage>
</organism>
<dbReference type="AlphaFoldDB" id="A0A5E6S5P6"/>
<dbReference type="Gene3D" id="1.10.1740.10">
    <property type="match status" value="1"/>
</dbReference>
<gene>
    <name evidence="7" type="primary">fecI_9</name>
    <name evidence="7" type="ORF">PS631_01889</name>
</gene>
<reference evidence="7 8" key="1">
    <citation type="submission" date="2019-09" db="EMBL/GenBank/DDBJ databases">
        <authorList>
            <person name="Chandra G."/>
            <person name="Truman W A."/>
        </authorList>
    </citation>
    <scope>NUCLEOTIDE SEQUENCE [LARGE SCALE GENOMIC DNA]</scope>
    <source>
        <strain evidence="7">PS631</strain>
    </source>
</reference>
<dbReference type="InterPro" id="IPR036388">
    <property type="entry name" value="WH-like_DNA-bd_sf"/>
</dbReference>
<dbReference type="SUPFAM" id="SSF88659">
    <property type="entry name" value="Sigma3 and sigma4 domains of RNA polymerase sigma factors"/>
    <property type="match status" value="1"/>
</dbReference>
<protein>
    <submittedName>
        <fullName evidence="7">Putative RNA polymerase sigma factor FecI</fullName>
    </submittedName>
</protein>
<evidence type="ECO:0000259" key="5">
    <source>
        <dbReference type="Pfam" id="PF04542"/>
    </source>
</evidence>
<dbReference type="OrthoDB" id="9797134at2"/>
<dbReference type="InterPro" id="IPR013325">
    <property type="entry name" value="RNA_pol_sigma_r2"/>
</dbReference>
<dbReference type="InterPro" id="IPR013324">
    <property type="entry name" value="RNA_pol_sigma_r3/r4-like"/>
</dbReference>
<dbReference type="SUPFAM" id="SSF88946">
    <property type="entry name" value="Sigma2 domain of RNA polymerase sigma factors"/>
    <property type="match status" value="1"/>
</dbReference>
<dbReference type="InterPro" id="IPR013249">
    <property type="entry name" value="RNA_pol_sigma70_r4_t2"/>
</dbReference>
<dbReference type="InterPro" id="IPR007627">
    <property type="entry name" value="RNA_pol_sigma70_r2"/>
</dbReference>
<dbReference type="InterPro" id="IPR039425">
    <property type="entry name" value="RNA_pol_sigma-70-like"/>
</dbReference>
<dbReference type="GO" id="GO:0003677">
    <property type="term" value="F:DNA binding"/>
    <property type="evidence" value="ECO:0007669"/>
    <property type="project" value="InterPro"/>
</dbReference>
<dbReference type="PANTHER" id="PTHR43133">
    <property type="entry name" value="RNA POLYMERASE ECF-TYPE SIGMA FACTO"/>
    <property type="match status" value="1"/>
</dbReference>
<feature type="domain" description="RNA polymerase sigma factor 70 region 4 type 2" evidence="6">
    <location>
        <begin position="112"/>
        <end position="164"/>
    </location>
</feature>
<evidence type="ECO:0000259" key="6">
    <source>
        <dbReference type="Pfam" id="PF08281"/>
    </source>
</evidence>
<dbReference type="EMBL" id="CABVHF010000004">
    <property type="protein sequence ID" value="VVM72615.1"/>
    <property type="molecule type" value="Genomic_DNA"/>
</dbReference>
<name>A0A5E6S5P6_PSEFL</name>
<comment type="similarity">
    <text evidence="1">Belongs to the sigma-70 factor family. ECF subfamily.</text>
</comment>